<dbReference type="SUPFAM" id="SSF49401">
    <property type="entry name" value="Bacterial adhesins"/>
    <property type="match status" value="1"/>
</dbReference>
<dbReference type="Proteomes" id="UP000251485">
    <property type="component" value="Unassembled WGS sequence"/>
</dbReference>
<dbReference type="GO" id="GO:0043709">
    <property type="term" value="P:cell adhesion involved in single-species biofilm formation"/>
    <property type="evidence" value="ECO:0007669"/>
    <property type="project" value="TreeGrafter"/>
</dbReference>
<sequence>MKLSKIALAAALVFGINSVATAENETPAPKVSSTKGEIQLKGEIVNSACGLAASSSPVIVDFSEIPTSALANQQKAGNIKKDIELQDCDTTVAKTATVSYTPSVVNAVNKDLASFVSGNASGAGIGLMDAGSKAVKWNTATTPVQLINGVSKIPFVAYVQAESADAKVTPGEFQAVINFQVDYQ</sequence>
<feature type="signal peptide" evidence="5">
    <location>
        <begin position="1"/>
        <end position="22"/>
    </location>
</feature>
<gene>
    <name evidence="8" type="primary">pmfA</name>
    <name evidence="8" type="ORF">NCTC10975_01616</name>
    <name evidence="7" type="ORF">PW210_000757</name>
</gene>
<name>A0A367D5K5_PROMI</name>
<comment type="subcellular location">
    <subcellularLocation>
        <location evidence="1">Fimbrium</location>
    </subcellularLocation>
</comment>
<evidence type="ECO:0000259" key="6">
    <source>
        <dbReference type="Pfam" id="PF00419"/>
    </source>
</evidence>
<organism evidence="8 9">
    <name type="scientific">Proteus mirabilis</name>
    <dbReference type="NCBI Taxonomy" id="584"/>
    <lineage>
        <taxon>Bacteria</taxon>
        <taxon>Pseudomonadati</taxon>
        <taxon>Pseudomonadota</taxon>
        <taxon>Gammaproteobacteria</taxon>
        <taxon>Enterobacterales</taxon>
        <taxon>Morganellaceae</taxon>
        <taxon>Proteus</taxon>
    </lineage>
</organism>
<dbReference type="GO" id="GO:0009289">
    <property type="term" value="C:pilus"/>
    <property type="evidence" value="ECO:0007669"/>
    <property type="project" value="UniProtKB-SubCell"/>
</dbReference>
<dbReference type="PANTHER" id="PTHR33420:SF12">
    <property type="entry name" value="FIMBRIN-LIKE PROTEIN FIMI-RELATED"/>
    <property type="match status" value="1"/>
</dbReference>
<protein>
    <submittedName>
        <fullName evidence="7">Fimbrial protein</fullName>
    </submittedName>
    <submittedName>
        <fullName evidence="8">Major fimbrial subunit</fullName>
    </submittedName>
</protein>
<comment type="similarity">
    <text evidence="2">Belongs to the fimbrial protein family.</text>
</comment>
<feature type="domain" description="Fimbrial-type adhesion" evidence="6">
    <location>
        <begin position="38"/>
        <end position="184"/>
    </location>
</feature>
<evidence type="ECO:0000256" key="3">
    <source>
        <dbReference type="ARBA" id="ARBA00022729"/>
    </source>
</evidence>
<dbReference type="EMBL" id="ABKSPD020000002">
    <property type="protein sequence ID" value="EKW9774977.1"/>
    <property type="molecule type" value="Genomic_DNA"/>
</dbReference>
<evidence type="ECO:0000313" key="7">
    <source>
        <dbReference type="EMBL" id="EKW9774977.1"/>
    </source>
</evidence>
<dbReference type="Gene3D" id="2.60.40.1090">
    <property type="entry name" value="Fimbrial-type adhesion domain"/>
    <property type="match status" value="1"/>
</dbReference>
<reference evidence="8 9" key="1">
    <citation type="submission" date="2018-06" db="EMBL/GenBank/DDBJ databases">
        <authorList>
            <consortium name="Pathogen Informatics"/>
            <person name="Doyle S."/>
        </authorList>
    </citation>
    <scope>NUCLEOTIDE SEQUENCE [LARGE SCALE GENOMIC DNA]</scope>
    <source>
        <strain evidence="8 9">NCTC10975</strain>
    </source>
</reference>
<keyword evidence="3 5" id="KW-0732">Signal</keyword>
<dbReference type="AlphaFoldDB" id="A0A367D5K5"/>
<dbReference type="InterPro" id="IPR036937">
    <property type="entry name" value="Adhesion_dom_fimbrial_sf"/>
</dbReference>
<evidence type="ECO:0000313" key="8">
    <source>
        <dbReference type="EMBL" id="SPY95918.1"/>
    </source>
</evidence>
<dbReference type="InterPro" id="IPR050263">
    <property type="entry name" value="Bact_Fimbrial_Adh_Pro"/>
</dbReference>
<dbReference type="RefSeq" id="WP_004248449.1">
    <property type="nucleotide sequence ID" value="NZ_ABFCQN020000001.1"/>
</dbReference>
<dbReference type="InterPro" id="IPR000259">
    <property type="entry name" value="Adhesion_dom_fimbrial"/>
</dbReference>
<dbReference type="PANTHER" id="PTHR33420">
    <property type="entry name" value="FIMBRIAL SUBUNIT ELFA-RELATED"/>
    <property type="match status" value="1"/>
</dbReference>
<reference evidence="7" key="2">
    <citation type="submission" date="2023-06" db="EMBL/GenBank/DDBJ databases">
        <authorList>
            <consortium name="Clinical and Environmental Microbiology Branch: Whole genome sequencing antimicrobial resistance pathogens in the healthcare setting"/>
        </authorList>
    </citation>
    <scope>NUCLEOTIDE SEQUENCE</scope>
    <source>
        <strain evidence="7">Microbial</strain>
    </source>
</reference>
<evidence type="ECO:0000256" key="5">
    <source>
        <dbReference type="SAM" id="SignalP"/>
    </source>
</evidence>
<dbReference type="OrthoDB" id="6556331at2"/>
<dbReference type="Pfam" id="PF00419">
    <property type="entry name" value="Fimbrial"/>
    <property type="match status" value="1"/>
</dbReference>
<evidence type="ECO:0000256" key="2">
    <source>
        <dbReference type="ARBA" id="ARBA00006671"/>
    </source>
</evidence>
<keyword evidence="4" id="KW-0281">Fimbrium</keyword>
<evidence type="ECO:0000256" key="4">
    <source>
        <dbReference type="ARBA" id="ARBA00023263"/>
    </source>
</evidence>
<proteinExistence type="inferred from homology"/>
<dbReference type="InterPro" id="IPR008966">
    <property type="entry name" value="Adhesion_dom_sf"/>
</dbReference>
<dbReference type="Proteomes" id="UP001171165">
    <property type="component" value="Unassembled WGS sequence"/>
</dbReference>
<evidence type="ECO:0000313" key="9">
    <source>
        <dbReference type="Proteomes" id="UP000251485"/>
    </source>
</evidence>
<feature type="chain" id="PRO_5044074433" evidence="5">
    <location>
        <begin position="23"/>
        <end position="184"/>
    </location>
</feature>
<dbReference type="EMBL" id="UAUE01000010">
    <property type="protein sequence ID" value="SPY95918.1"/>
    <property type="molecule type" value="Genomic_DNA"/>
</dbReference>
<accession>A0A367D5K5</accession>
<evidence type="ECO:0000256" key="1">
    <source>
        <dbReference type="ARBA" id="ARBA00004561"/>
    </source>
</evidence>